<dbReference type="EMBL" id="ADAS02000001">
    <property type="protein sequence ID" value="OAV99894.1"/>
    <property type="molecule type" value="Genomic_DNA"/>
</dbReference>
<evidence type="ECO:0000313" key="1">
    <source>
        <dbReference type="EMBL" id="OAV99894.1"/>
    </source>
</evidence>
<reference evidence="1" key="1">
    <citation type="submission" date="2009-11" db="EMBL/GenBank/DDBJ databases">
        <authorList>
            <consortium name="The Broad Institute Genome Sequencing Platform"/>
            <person name="Ward D."/>
            <person name="Feldgarden M."/>
            <person name="Earl A."/>
            <person name="Young S.K."/>
            <person name="Zeng Q."/>
            <person name="Koehrsen M."/>
            <person name="Alvarado L."/>
            <person name="Berlin A."/>
            <person name="Bochicchio J."/>
            <person name="Borenstein D."/>
            <person name="Chapman S.B."/>
            <person name="Chen Z."/>
            <person name="Engels R."/>
            <person name="Freedman E."/>
            <person name="Gellesch M."/>
            <person name="Goldberg J."/>
            <person name="Griggs A."/>
            <person name="Gujja S."/>
            <person name="Heilman E."/>
            <person name="Heiman D."/>
            <person name="Hepburn T."/>
            <person name="Howarth C."/>
            <person name="Jen D."/>
            <person name="Larson L."/>
            <person name="Lewis B."/>
            <person name="Mehta T."/>
            <person name="Park D."/>
            <person name="Pearson M."/>
            <person name="Roberts A."/>
            <person name="Saif S."/>
            <person name="Shea T."/>
            <person name="Shenoy N."/>
            <person name="Sisk P."/>
            <person name="Stolte C."/>
            <person name="Sykes S."/>
            <person name="Thomson T."/>
            <person name="Walk T."/>
            <person name="White J."/>
            <person name="Yandava C."/>
            <person name="Izard J."/>
            <person name="Baranova O.V."/>
            <person name="Blanton J.M."/>
            <person name="Tanner A.C."/>
            <person name="Dewhirst F.E."/>
            <person name="Haas B."/>
            <person name="Nusbaum C."/>
            <person name="Birren B."/>
        </authorList>
    </citation>
    <scope>NUCLEOTIDE SEQUENCE [LARGE SCALE GENOMIC DNA]</scope>
    <source>
        <strain evidence="1">1-1 BBBD Race 1</strain>
    </source>
</reference>
<dbReference type="AlphaFoldDB" id="A0A180H531"/>
<organism evidence="1">
    <name type="scientific">Puccinia triticina (isolate 1-1 / race 1 (BBBD))</name>
    <name type="common">Brown leaf rust fungus</name>
    <dbReference type="NCBI Taxonomy" id="630390"/>
    <lineage>
        <taxon>Eukaryota</taxon>
        <taxon>Fungi</taxon>
        <taxon>Dikarya</taxon>
        <taxon>Basidiomycota</taxon>
        <taxon>Pucciniomycotina</taxon>
        <taxon>Pucciniomycetes</taxon>
        <taxon>Pucciniales</taxon>
        <taxon>Pucciniaceae</taxon>
        <taxon>Puccinia</taxon>
    </lineage>
</organism>
<dbReference type="SUPFAM" id="SSF46689">
    <property type="entry name" value="Homeodomain-like"/>
    <property type="match status" value="1"/>
</dbReference>
<reference evidence="1" key="2">
    <citation type="submission" date="2016-05" db="EMBL/GenBank/DDBJ databases">
        <title>Comparative analysis highlights variable genome content of wheat rusts and divergence of the mating loci.</title>
        <authorList>
            <person name="Cuomo C.A."/>
            <person name="Bakkeren G."/>
            <person name="Szabo L."/>
            <person name="Khalil H."/>
            <person name="Joly D."/>
            <person name="Goldberg J."/>
            <person name="Young S."/>
            <person name="Zeng Q."/>
            <person name="Fellers J."/>
        </authorList>
    </citation>
    <scope>NUCLEOTIDE SEQUENCE [LARGE SCALE GENOMIC DNA]</scope>
    <source>
        <strain evidence="1">1-1 BBBD Race 1</strain>
    </source>
</reference>
<dbReference type="STRING" id="630390.A0A180H531"/>
<accession>A0A180H531</accession>
<gene>
    <name evidence="1" type="ORF">PTTG_25091</name>
</gene>
<dbReference type="OrthoDB" id="2266637at2759"/>
<keyword evidence="3" id="KW-1185">Reference proteome</keyword>
<dbReference type="InterPro" id="IPR009057">
    <property type="entry name" value="Homeodomain-like_sf"/>
</dbReference>
<proteinExistence type="predicted"/>
<protein>
    <recommendedName>
        <fullName evidence="4">Tc1-like transposase DDE domain-containing protein</fullName>
    </recommendedName>
</protein>
<evidence type="ECO:0000313" key="2">
    <source>
        <dbReference type="EnsemblFungi" id="PTTG_25091-t43_1-p1"/>
    </source>
</evidence>
<reference evidence="2 3" key="3">
    <citation type="journal article" date="2017" name="G3 (Bethesda)">
        <title>Comparative analysis highlights variable genome content of wheat rusts and divergence of the mating loci.</title>
        <authorList>
            <person name="Cuomo C.A."/>
            <person name="Bakkeren G."/>
            <person name="Khalil H.B."/>
            <person name="Panwar V."/>
            <person name="Joly D."/>
            <person name="Linning R."/>
            <person name="Sakthikumar S."/>
            <person name="Song X."/>
            <person name="Adiconis X."/>
            <person name="Fan L."/>
            <person name="Goldberg J.M."/>
            <person name="Levin J.Z."/>
            <person name="Young S."/>
            <person name="Zeng Q."/>
            <person name="Anikster Y."/>
            <person name="Bruce M."/>
            <person name="Wang M."/>
            <person name="Yin C."/>
            <person name="McCallum B."/>
            <person name="Szabo L.J."/>
            <person name="Hulbert S."/>
            <person name="Chen X."/>
            <person name="Fellers J.P."/>
        </authorList>
    </citation>
    <scope>NUCLEOTIDE SEQUENCE</scope>
    <source>
        <strain evidence="3">Isolate 1-1 / race 1 (BBBD)</strain>
        <strain evidence="2">isolate 1-1 / race 1 (BBBD)</strain>
    </source>
</reference>
<dbReference type="PANTHER" id="PTHR46564">
    <property type="entry name" value="TRANSPOSASE"/>
    <property type="match status" value="1"/>
</dbReference>
<reference evidence="2" key="4">
    <citation type="submission" date="2025-05" db="UniProtKB">
        <authorList>
            <consortium name="EnsemblFungi"/>
        </authorList>
    </citation>
    <scope>IDENTIFICATION</scope>
    <source>
        <strain evidence="2">isolate 1-1 / race 1 (BBBD)</strain>
    </source>
</reference>
<dbReference type="Proteomes" id="UP000005240">
    <property type="component" value="Unassembled WGS sequence"/>
</dbReference>
<name>A0A180H531_PUCT1</name>
<dbReference type="EnsemblFungi" id="PTTG_25091-t43_1">
    <property type="protein sequence ID" value="PTTG_25091-t43_1-p1"/>
    <property type="gene ID" value="PTTG_25091"/>
</dbReference>
<evidence type="ECO:0008006" key="4">
    <source>
        <dbReference type="Google" id="ProtNLM"/>
    </source>
</evidence>
<dbReference type="VEuPathDB" id="FungiDB:PTTG_25091"/>
<sequence>MGYRKYDPGTKIATVRMIAQSYSRLAICEALGFLISRQSFNCWIELYRVTQRVIRDPSQYEQKGPTRLLTTEDQVFIKELLCSEPGLFLDELQERLYDETDTLLSLTTLHRNLIEDMEVTLKKANTVNIKKSLVAKHEFIERMATVPAEYLVFSDESLIFSKDLLQTYSCSTKGNEANRTISDPNATRFTLIPAIGFNGLLEVTVTDENVKGRNFAHFLKYSLVKSDLRRSQALVQAADPKWEIERTAYQVILARLCQKLFRHAGYLCPDTLDEPDLQEYHFCE</sequence>
<dbReference type="PANTHER" id="PTHR46564:SF1">
    <property type="entry name" value="TRANSPOSASE"/>
    <property type="match status" value="1"/>
</dbReference>
<evidence type="ECO:0000313" key="3">
    <source>
        <dbReference type="Proteomes" id="UP000005240"/>
    </source>
</evidence>